<accession>A0AAN8ZX98</accession>
<reference evidence="1 2" key="1">
    <citation type="submission" date="2023-11" db="EMBL/GenBank/DDBJ databases">
        <title>Halocaridina rubra genome assembly.</title>
        <authorList>
            <person name="Smith C."/>
        </authorList>
    </citation>
    <scope>NUCLEOTIDE SEQUENCE [LARGE SCALE GENOMIC DNA]</scope>
    <source>
        <strain evidence="1">EP-1</strain>
        <tissue evidence="1">Whole</tissue>
    </source>
</reference>
<evidence type="ECO:0000313" key="1">
    <source>
        <dbReference type="EMBL" id="KAK7049790.1"/>
    </source>
</evidence>
<dbReference type="Proteomes" id="UP001381693">
    <property type="component" value="Unassembled WGS sequence"/>
</dbReference>
<dbReference type="AlphaFoldDB" id="A0AAN8ZX98"/>
<evidence type="ECO:0000313" key="2">
    <source>
        <dbReference type="Proteomes" id="UP001381693"/>
    </source>
</evidence>
<dbReference type="EMBL" id="JAXCGZ010021516">
    <property type="protein sequence ID" value="KAK7049790.1"/>
    <property type="molecule type" value="Genomic_DNA"/>
</dbReference>
<sequence>MEWIRHPLIVFSDGSISRRRHWVSIEWACGKRLNRSLYFFLVKMGNNFEWVDGRDASRQDVDFASNFYRFLTEWPLQGGNDSTRGLSLDLGR</sequence>
<protein>
    <submittedName>
        <fullName evidence="1">Uncharacterized protein</fullName>
    </submittedName>
</protein>
<keyword evidence="2" id="KW-1185">Reference proteome</keyword>
<comment type="caution">
    <text evidence="1">The sequence shown here is derived from an EMBL/GenBank/DDBJ whole genome shotgun (WGS) entry which is preliminary data.</text>
</comment>
<gene>
    <name evidence="1" type="ORF">SK128_020800</name>
</gene>
<name>A0AAN8ZX98_HALRR</name>
<organism evidence="1 2">
    <name type="scientific">Halocaridina rubra</name>
    <name type="common">Hawaiian red shrimp</name>
    <dbReference type="NCBI Taxonomy" id="373956"/>
    <lineage>
        <taxon>Eukaryota</taxon>
        <taxon>Metazoa</taxon>
        <taxon>Ecdysozoa</taxon>
        <taxon>Arthropoda</taxon>
        <taxon>Crustacea</taxon>
        <taxon>Multicrustacea</taxon>
        <taxon>Malacostraca</taxon>
        <taxon>Eumalacostraca</taxon>
        <taxon>Eucarida</taxon>
        <taxon>Decapoda</taxon>
        <taxon>Pleocyemata</taxon>
        <taxon>Caridea</taxon>
        <taxon>Atyoidea</taxon>
        <taxon>Atyidae</taxon>
        <taxon>Halocaridina</taxon>
    </lineage>
</organism>
<proteinExistence type="predicted"/>